<proteinExistence type="predicted"/>
<dbReference type="Proteomes" id="UP000266861">
    <property type="component" value="Unassembled WGS sequence"/>
</dbReference>
<evidence type="ECO:0000313" key="2">
    <source>
        <dbReference type="Proteomes" id="UP000266861"/>
    </source>
</evidence>
<sequence>MESTKGFSYRVPVKVNIAICFSCDQFVYVNKRVGYELYHNYKMEEHWRTNCIGNRHCDISFKEYMELKQKPEVEYDICTRLAIYQYELRIENLIKRVKYIRKTVKKNWACIIIQRKWLEYFYRPDGMCVTELAQHYKLLWAVREEMRQSIFHPDYNPIITKLPKSLIKRAYHRLLYHSKSPVTAKQISEKCDRIKVYLYHTLEVYEKRLNRKCKKQIQIIELLENLSYNNKASVKTHINMINHESQTQDTNIYKCDRAHKCPCFASEDEINRQFKKKVVILFQQLLKYNKETFDLGFGIWDLGFGIWDLKFGIWDLEFWHLGFWHLDFEFGWQI</sequence>
<comment type="caution">
    <text evidence="1">The sequence shown here is derived from an EMBL/GenBank/DDBJ whole genome shotgun (WGS) entry which is preliminary data.</text>
</comment>
<keyword evidence="2" id="KW-1185">Reference proteome</keyword>
<dbReference type="OrthoDB" id="5407115at2759"/>
<dbReference type="EMBL" id="PQFF01000260">
    <property type="protein sequence ID" value="RHZ69372.1"/>
    <property type="molecule type" value="Genomic_DNA"/>
</dbReference>
<protein>
    <submittedName>
        <fullName evidence="1">Uncharacterized protein</fullName>
    </submittedName>
</protein>
<name>A0A397I2H6_9GLOM</name>
<accession>A0A397I2H6</accession>
<reference evidence="1 2" key="1">
    <citation type="submission" date="2018-08" db="EMBL/GenBank/DDBJ databases">
        <title>Genome and evolution of the arbuscular mycorrhizal fungus Diversispora epigaea (formerly Glomus versiforme) and its bacterial endosymbionts.</title>
        <authorList>
            <person name="Sun X."/>
            <person name="Fei Z."/>
            <person name="Harrison M."/>
        </authorList>
    </citation>
    <scope>NUCLEOTIDE SEQUENCE [LARGE SCALE GENOMIC DNA]</scope>
    <source>
        <strain evidence="1 2">IT104</strain>
    </source>
</reference>
<evidence type="ECO:0000313" key="1">
    <source>
        <dbReference type="EMBL" id="RHZ69372.1"/>
    </source>
</evidence>
<organism evidence="1 2">
    <name type="scientific">Diversispora epigaea</name>
    <dbReference type="NCBI Taxonomy" id="1348612"/>
    <lineage>
        <taxon>Eukaryota</taxon>
        <taxon>Fungi</taxon>
        <taxon>Fungi incertae sedis</taxon>
        <taxon>Mucoromycota</taxon>
        <taxon>Glomeromycotina</taxon>
        <taxon>Glomeromycetes</taxon>
        <taxon>Diversisporales</taxon>
        <taxon>Diversisporaceae</taxon>
        <taxon>Diversispora</taxon>
    </lineage>
</organism>
<dbReference type="AlphaFoldDB" id="A0A397I2H6"/>
<gene>
    <name evidence="1" type="ORF">Glove_284g40</name>
</gene>